<dbReference type="Proteomes" id="UP001144280">
    <property type="component" value="Unassembled WGS sequence"/>
</dbReference>
<dbReference type="InterPro" id="IPR000792">
    <property type="entry name" value="Tscrpt_reg_LuxR_C"/>
</dbReference>
<dbReference type="InterPro" id="IPR016032">
    <property type="entry name" value="Sig_transdc_resp-reg_C-effctor"/>
</dbReference>
<dbReference type="PANTHER" id="PTHR43214">
    <property type="entry name" value="TWO-COMPONENT RESPONSE REGULATOR"/>
    <property type="match status" value="1"/>
</dbReference>
<comment type="caution">
    <text evidence="3">The sequence shown here is derived from an EMBL/GenBank/DDBJ whole genome shotgun (WGS) entry which is preliminary data.</text>
</comment>
<keyword evidence="1" id="KW-0238">DNA-binding</keyword>
<dbReference type="SUPFAM" id="SSF46894">
    <property type="entry name" value="C-terminal effector domain of the bipartite response regulators"/>
    <property type="match status" value="1"/>
</dbReference>
<dbReference type="Pfam" id="PF00196">
    <property type="entry name" value="GerE"/>
    <property type="match status" value="1"/>
</dbReference>
<dbReference type="InterPro" id="IPR011990">
    <property type="entry name" value="TPR-like_helical_dom_sf"/>
</dbReference>
<keyword evidence="4" id="KW-1185">Reference proteome</keyword>
<feature type="domain" description="HTH luxR-type" evidence="2">
    <location>
        <begin position="451"/>
        <end position="516"/>
    </location>
</feature>
<dbReference type="SMART" id="SM00421">
    <property type="entry name" value="HTH_LUXR"/>
    <property type="match status" value="1"/>
</dbReference>
<dbReference type="PROSITE" id="PS50043">
    <property type="entry name" value="HTH_LUXR_2"/>
    <property type="match status" value="1"/>
</dbReference>
<organism evidence="3 4">
    <name type="scientific">Phytohabitans aurantiacus</name>
    <dbReference type="NCBI Taxonomy" id="3016789"/>
    <lineage>
        <taxon>Bacteria</taxon>
        <taxon>Bacillati</taxon>
        <taxon>Actinomycetota</taxon>
        <taxon>Actinomycetes</taxon>
        <taxon>Micromonosporales</taxon>
        <taxon>Micromonosporaceae</taxon>
    </lineage>
</organism>
<dbReference type="InterPro" id="IPR039420">
    <property type="entry name" value="WalR-like"/>
</dbReference>
<evidence type="ECO:0000259" key="2">
    <source>
        <dbReference type="PROSITE" id="PS50043"/>
    </source>
</evidence>
<dbReference type="InterPro" id="IPR036388">
    <property type="entry name" value="WH-like_DNA-bd_sf"/>
</dbReference>
<sequence>MTRDWQEARDGFHAAAQRGPLSADDLDAWADAAWWLGLVDESIAAASEAYRRFLADGRPRRAATSAVMVAVNHFLRGEGGEGAGWVGRAQRLMAGEPESVEQGFLRYMLEVEGGLDGPDLDGVVATARELNALGRRLGDPNLAAAGILGEGRALVRRGRVPEGMAALDEAMLAALSGDLSPEWAGNIYCHLVAACYEMVDLGRFGRWVAATERWLATLRAAAVFSGICRVHRCQLDQIRGNWAAAEREADRVRQEVAGIAVVTAAEAAYTVAEIRRLRGDAAGAEQAYQMAHRLGRDPQPGLALLRARQGRTQAAAAAIRVALAAETSNRLTSARLYAAQVEIALAAGDARTARAASDELARIADAYGTVGLAATAGLAHGAVLLAEGQPIEALSVLRTACKQWRELDAPYEVARVRQQLAVAYERLGDADTAARESAEAREALERLGAAATTRPNGLTGREVEVLGLVAAGRTNRQIATELAIAEKTVARHLSNIFTKIDVGSRTEAAAYAFTHGLARG</sequence>
<evidence type="ECO:0000313" key="4">
    <source>
        <dbReference type="Proteomes" id="UP001144280"/>
    </source>
</evidence>
<accession>A0ABQ5QW55</accession>
<gene>
    <name evidence="3" type="ORF">Pa4123_40080</name>
</gene>
<proteinExistence type="predicted"/>
<dbReference type="Gene3D" id="1.25.40.10">
    <property type="entry name" value="Tetratricopeptide repeat domain"/>
    <property type="match status" value="1"/>
</dbReference>
<evidence type="ECO:0000256" key="1">
    <source>
        <dbReference type="ARBA" id="ARBA00023125"/>
    </source>
</evidence>
<dbReference type="CDD" id="cd06170">
    <property type="entry name" value="LuxR_C_like"/>
    <property type="match status" value="1"/>
</dbReference>
<name>A0ABQ5QW55_9ACTN</name>
<evidence type="ECO:0000313" key="3">
    <source>
        <dbReference type="EMBL" id="GLH98733.1"/>
    </source>
</evidence>
<dbReference type="PRINTS" id="PR00038">
    <property type="entry name" value="HTHLUXR"/>
</dbReference>
<dbReference type="PROSITE" id="PS00622">
    <property type="entry name" value="HTH_LUXR_1"/>
    <property type="match status" value="1"/>
</dbReference>
<dbReference type="RefSeq" id="WP_281897902.1">
    <property type="nucleotide sequence ID" value="NZ_BSDI01000018.1"/>
</dbReference>
<protein>
    <submittedName>
        <fullName evidence="3">Helix-turn-helix transcriptional regulator</fullName>
    </submittedName>
</protein>
<dbReference type="Gene3D" id="1.10.10.10">
    <property type="entry name" value="Winged helix-like DNA-binding domain superfamily/Winged helix DNA-binding domain"/>
    <property type="match status" value="1"/>
</dbReference>
<dbReference type="EMBL" id="BSDI01000018">
    <property type="protein sequence ID" value="GLH98733.1"/>
    <property type="molecule type" value="Genomic_DNA"/>
</dbReference>
<dbReference type="SUPFAM" id="SSF48452">
    <property type="entry name" value="TPR-like"/>
    <property type="match status" value="1"/>
</dbReference>
<reference evidence="3" key="1">
    <citation type="submission" date="2022-12" db="EMBL/GenBank/DDBJ databases">
        <title>New Phytohabitans aurantiacus sp. RD004123 nov., an actinomycete isolated from soil.</title>
        <authorList>
            <person name="Triningsih D.W."/>
            <person name="Harunari E."/>
            <person name="Igarashi Y."/>
        </authorList>
    </citation>
    <scope>NUCLEOTIDE SEQUENCE</scope>
    <source>
        <strain evidence="3">RD004123</strain>
    </source>
</reference>